<keyword evidence="8" id="KW-0067">ATP-binding</keyword>
<dbReference type="InterPro" id="IPR036890">
    <property type="entry name" value="HATPase_C_sf"/>
</dbReference>
<dbReference type="Pfam" id="PF00672">
    <property type="entry name" value="HAMP"/>
    <property type="match status" value="1"/>
</dbReference>
<dbReference type="SUPFAM" id="SSF47384">
    <property type="entry name" value="Homodimeric domain of signal transducing histidine kinase"/>
    <property type="match status" value="1"/>
</dbReference>
<feature type="transmembrane region" description="Helical" evidence="10">
    <location>
        <begin position="112"/>
        <end position="134"/>
    </location>
</feature>
<evidence type="ECO:0000256" key="10">
    <source>
        <dbReference type="SAM" id="Phobius"/>
    </source>
</evidence>
<keyword evidence="10" id="KW-0812">Transmembrane</keyword>
<sequence>MRRPSLESSIKLVVSSIALALILSLTGTTLYVDYHDRIGREEETIRALAPQMARLSSVEAATLLSARGKNWRIVAGTEGDVPLLRSAEGALWKACPDRAALFADLLHRQRHVLVVAMIGLLLSVEIAVFLAYGLTRPLKRLAWACSEISAGRWVRLPRREVPPFEFALVEATFNDMISRLRQGQELERRMARVERLAALGQVIAGVSHEIRNPLAAIRVHLDLLESSVDGEGQASLALVGRELDRLNGTVSQLLAYGRPPEPIWGPLSVEELFLWCRRMIGPNLSRSKVSLAVETEGDLALSGDGGRLQQMLLNLALNALAAMEPQGGRLTLAARRKGERIEIEVRDTGRGIAPEIADRLFDPFFTTRPDGTGLGLSIVSRVVEMHEGTLRVRSEEGQTSFIIDLPTERSGNHDATMDH</sequence>
<dbReference type="GO" id="GO:0005524">
    <property type="term" value="F:ATP binding"/>
    <property type="evidence" value="ECO:0007669"/>
    <property type="project" value="UniProtKB-KW"/>
</dbReference>
<dbReference type="CDD" id="cd00082">
    <property type="entry name" value="HisKA"/>
    <property type="match status" value="1"/>
</dbReference>
<dbReference type="InterPro" id="IPR005467">
    <property type="entry name" value="His_kinase_dom"/>
</dbReference>
<dbReference type="InterPro" id="IPR003594">
    <property type="entry name" value="HATPase_dom"/>
</dbReference>
<dbReference type="GO" id="GO:0000155">
    <property type="term" value="F:phosphorelay sensor kinase activity"/>
    <property type="evidence" value="ECO:0007669"/>
    <property type="project" value="InterPro"/>
</dbReference>
<dbReference type="InterPro" id="IPR003661">
    <property type="entry name" value="HisK_dim/P_dom"/>
</dbReference>
<evidence type="ECO:0000256" key="1">
    <source>
        <dbReference type="ARBA" id="ARBA00000085"/>
    </source>
</evidence>
<evidence type="ECO:0000256" key="7">
    <source>
        <dbReference type="ARBA" id="ARBA00022777"/>
    </source>
</evidence>
<evidence type="ECO:0000256" key="8">
    <source>
        <dbReference type="ARBA" id="ARBA00022840"/>
    </source>
</evidence>
<keyword evidence="10" id="KW-0472">Membrane</keyword>
<dbReference type="InterPro" id="IPR004358">
    <property type="entry name" value="Sig_transdc_His_kin-like_C"/>
</dbReference>
<feature type="transmembrane region" description="Helical" evidence="10">
    <location>
        <begin position="12"/>
        <end position="32"/>
    </location>
</feature>
<name>A0A9Q7A4X8_9BACT</name>
<evidence type="ECO:0000256" key="5">
    <source>
        <dbReference type="ARBA" id="ARBA00022679"/>
    </source>
</evidence>
<keyword evidence="14" id="KW-1185">Reference proteome</keyword>
<dbReference type="PRINTS" id="PR00344">
    <property type="entry name" value="BCTRLSENSOR"/>
</dbReference>
<comment type="catalytic activity">
    <reaction evidence="1">
        <text>ATP + protein L-histidine = ADP + protein N-phospho-L-histidine.</text>
        <dbReference type="EC" id="2.7.13.3"/>
    </reaction>
</comment>
<dbReference type="Pfam" id="PF00512">
    <property type="entry name" value="HisKA"/>
    <property type="match status" value="1"/>
</dbReference>
<reference evidence="14" key="1">
    <citation type="submission" date="2021-04" db="EMBL/GenBank/DDBJ databases">
        <title>A novel Synergistetes isolate from a pyrite-forming mixed culture.</title>
        <authorList>
            <person name="Bunk B."/>
            <person name="Sproer C."/>
            <person name="Spring S."/>
            <person name="Pester M."/>
        </authorList>
    </citation>
    <scope>NUCLEOTIDE SEQUENCE [LARGE SCALE GENOMIC DNA]</scope>
    <source>
        <strain evidence="14">J.5.4.2-T.3.5.2</strain>
    </source>
</reference>
<dbReference type="SUPFAM" id="SSF55874">
    <property type="entry name" value="ATPase domain of HSP90 chaperone/DNA topoisomerase II/histidine kinase"/>
    <property type="match status" value="1"/>
</dbReference>
<dbReference type="AlphaFoldDB" id="A0A9Q7A4X8"/>
<dbReference type="EMBL" id="CP072943">
    <property type="protein sequence ID" value="QTX31351.1"/>
    <property type="molecule type" value="Genomic_DNA"/>
</dbReference>
<evidence type="ECO:0000256" key="3">
    <source>
        <dbReference type="ARBA" id="ARBA00012438"/>
    </source>
</evidence>
<evidence type="ECO:0000313" key="14">
    <source>
        <dbReference type="Proteomes" id="UP000671879"/>
    </source>
</evidence>
<keyword evidence="4" id="KW-0597">Phosphoprotein</keyword>
<evidence type="ECO:0000259" key="12">
    <source>
        <dbReference type="PROSITE" id="PS50885"/>
    </source>
</evidence>
<keyword evidence="7" id="KW-0418">Kinase</keyword>
<dbReference type="InterPro" id="IPR003660">
    <property type="entry name" value="HAMP_dom"/>
</dbReference>
<dbReference type="PANTHER" id="PTHR43065">
    <property type="entry name" value="SENSOR HISTIDINE KINASE"/>
    <property type="match status" value="1"/>
</dbReference>
<dbReference type="Gene3D" id="3.30.565.10">
    <property type="entry name" value="Histidine kinase-like ATPase, C-terminal domain"/>
    <property type="match status" value="1"/>
</dbReference>
<keyword evidence="5" id="KW-0808">Transferase</keyword>
<dbReference type="Gene3D" id="6.10.340.10">
    <property type="match status" value="1"/>
</dbReference>
<dbReference type="Proteomes" id="UP000671879">
    <property type="component" value="Chromosome"/>
</dbReference>
<dbReference type="Pfam" id="PF02518">
    <property type="entry name" value="HATPase_c"/>
    <property type="match status" value="1"/>
</dbReference>
<dbReference type="SMART" id="SM00388">
    <property type="entry name" value="HisKA"/>
    <property type="match status" value="1"/>
</dbReference>
<feature type="domain" description="Histidine kinase" evidence="11">
    <location>
        <begin position="205"/>
        <end position="409"/>
    </location>
</feature>
<keyword evidence="6" id="KW-0547">Nucleotide-binding</keyword>
<gene>
    <name evidence="13" type="ORF">KAR29_08130</name>
</gene>
<organism evidence="13 14">
    <name type="scientific">Aminithiophilus ramosus</name>
    <dbReference type="NCBI Taxonomy" id="3029084"/>
    <lineage>
        <taxon>Bacteria</taxon>
        <taxon>Thermotogati</taxon>
        <taxon>Synergistota</taxon>
        <taxon>Synergistia</taxon>
        <taxon>Synergistales</taxon>
        <taxon>Aminithiophilaceae</taxon>
        <taxon>Aminithiophilus</taxon>
    </lineage>
</organism>
<evidence type="ECO:0000256" key="2">
    <source>
        <dbReference type="ARBA" id="ARBA00004370"/>
    </source>
</evidence>
<dbReference type="InterPro" id="IPR036097">
    <property type="entry name" value="HisK_dim/P_sf"/>
</dbReference>
<dbReference type="KEGG" id="aram:KAR29_08130"/>
<keyword evidence="9" id="KW-0902">Two-component regulatory system</keyword>
<dbReference type="Gene3D" id="1.10.287.130">
    <property type="match status" value="1"/>
</dbReference>
<dbReference type="GO" id="GO:0016020">
    <property type="term" value="C:membrane"/>
    <property type="evidence" value="ECO:0007669"/>
    <property type="project" value="UniProtKB-SubCell"/>
</dbReference>
<protein>
    <recommendedName>
        <fullName evidence="3">histidine kinase</fullName>
        <ecNumber evidence="3">2.7.13.3</ecNumber>
    </recommendedName>
</protein>
<comment type="subcellular location">
    <subcellularLocation>
        <location evidence="2">Membrane</location>
    </subcellularLocation>
</comment>
<dbReference type="PROSITE" id="PS50109">
    <property type="entry name" value="HIS_KIN"/>
    <property type="match status" value="1"/>
</dbReference>
<evidence type="ECO:0000256" key="4">
    <source>
        <dbReference type="ARBA" id="ARBA00022553"/>
    </source>
</evidence>
<feature type="domain" description="HAMP" evidence="12">
    <location>
        <begin position="132"/>
        <end position="185"/>
    </location>
</feature>
<evidence type="ECO:0000313" key="13">
    <source>
        <dbReference type="EMBL" id="QTX31351.1"/>
    </source>
</evidence>
<dbReference type="PROSITE" id="PS50885">
    <property type="entry name" value="HAMP"/>
    <property type="match status" value="1"/>
</dbReference>
<dbReference type="PANTHER" id="PTHR43065:SF10">
    <property type="entry name" value="PEROXIDE STRESS-ACTIVATED HISTIDINE KINASE MAK3"/>
    <property type="match status" value="1"/>
</dbReference>
<evidence type="ECO:0000259" key="11">
    <source>
        <dbReference type="PROSITE" id="PS50109"/>
    </source>
</evidence>
<evidence type="ECO:0000256" key="6">
    <source>
        <dbReference type="ARBA" id="ARBA00022741"/>
    </source>
</evidence>
<dbReference type="RefSeq" id="WP_274372505.1">
    <property type="nucleotide sequence ID" value="NZ_CP072943.1"/>
</dbReference>
<keyword evidence="10" id="KW-1133">Transmembrane helix</keyword>
<accession>A0A9Q7A4X8</accession>
<dbReference type="SMART" id="SM00387">
    <property type="entry name" value="HATPase_c"/>
    <property type="match status" value="1"/>
</dbReference>
<dbReference type="EC" id="2.7.13.3" evidence="3"/>
<evidence type="ECO:0000256" key="9">
    <source>
        <dbReference type="ARBA" id="ARBA00023012"/>
    </source>
</evidence>
<proteinExistence type="predicted"/>
<dbReference type="CDD" id="cd06225">
    <property type="entry name" value="HAMP"/>
    <property type="match status" value="1"/>
</dbReference>